<sequence>MLAKSITENMIVPLNKQEAIDAIFLHSATQSFLLLQEGIPREILFRYLHSKQSTTVTDIKVCEADELTCQFTNWFYSVLNQHDMYHQGTQLGVQHFWQNCKMQFVLNYEMGPKTEEKNRAADVVQLICNNKIQHNLFFNPNLENKGIHGRINKFGVFTIMALGTLHQQDKYIGVMQFGSVYIPDS</sequence>
<evidence type="ECO:0000313" key="1">
    <source>
        <dbReference type="EMBL" id="PNF41673.1"/>
    </source>
</evidence>
<dbReference type="Pfam" id="PF15008">
    <property type="entry name" value="DUF4518"/>
    <property type="match status" value="2"/>
</dbReference>
<keyword evidence="2" id="KW-1185">Reference proteome</keyword>
<dbReference type="AlphaFoldDB" id="A0A2J7RLG5"/>
<dbReference type="FunCoup" id="A0A2J7RLG5">
    <property type="interactions" value="892"/>
</dbReference>
<comment type="caution">
    <text evidence="1">The sequence shown here is derived from an EMBL/GenBank/DDBJ whole genome shotgun (WGS) entry which is preliminary data.</text>
</comment>
<dbReference type="InterPro" id="IPR026698">
    <property type="entry name" value="UPF_C3orf38"/>
</dbReference>
<dbReference type="InParanoid" id="A0A2J7RLG5"/>
<dbReference type="Proteomes" id="UP000235965">
    <property type="component" value="Unassembled WGS sequence"/>
</dbReference>
<protein>
    <submittedName>
        <fullName evidence="1">Uncharacterized protein</fullName>
    </submittedName>
</protein>
<dbReference type="EMBL" id="NEVH01002685">
    <property type="protein sequence ID" value="PNF41673.1"/>
    <property type="molecule type" value="Genomic_DNA"/>
</dbReference>
<dbReference type="PANTHER" id="PTHR21084:SF1">
    <property type="entry name" value="DENSE INCISORS"/>
    <property type="match status" value="1"/>
</dbReference>
<dbReference type="OrthoDB" id="6407068at2759"/>
<proteinExistence type="predicted"/>
<name>A0A2J7RLG5_9NEOP</name>
<gene>
    <name evidence="1" type="ORF">B7P43_G06327</name>
</gene>
<dbReference type="STRING" id="105785.A0A2J7RLG5"/>
<accession>A0A2J7RLG5</accession>
<organism evidence="1 2">
    <name type="scientific">Cryptotermes secundus</name>
    <dbReference type="NCBI Taxonomy" id="105785"/>
    <lineage>
        <taxon>Eukaryota</taxon>
        <taxon>Metazoa</taxon>
        <taxon>Ecdysozoa</taxon>
        <taxon>Arthropoda</taxon>
        <taxon>Hexapoda</taxon>
        <taxon>Insecta</taxon>
        <taxon>Pterygota</taxon>
        <taxon>Neoptera</taxon>
        <taxon>Polyneoptera</taxon>
        <taxon>Dictyoptera</taxon>
        <taxon>Blattodea</taxon>
        <taxon>Blattoidea</taxon>
        <taxon>Termitoidae</taxon>
        <taxon>Kalotermitidae</taxon>
        <taxon>Cryptotermitinae</taxon>
        <taxon>Cryptotermes</taxon>
    </lineage>
</organism>
<evidence type="ECO:0000313" key="2">
    <source>
        <dbReference type="Proteomes" id="UP000235965"/>
    </source>
</evidence>
<reference evidence="1 2" key="1">
    <citation type="submission" date="2017-12" db="EMBL/GenBank/DDBJ databases">
        <title>Hemimetabolous genomes reveal molecular basis of termite eusociality.</title>
        <authorList>
            <person name="Harrison M.C."/>
            <person name="Jongepier E."/>
            <person name="Robertson H.M."/>
            <person name="Arning N."/>
            <person name="Bitard-Feildel T."/>
            <person name="Chao H."/>
            <person name="Childers C.P."/>
            <person name="Dinh H."/>
            <person name="Doddapaneni H."/>
            <person name="Dugan S."/>
            <person name="Gowin J."/>
            <person name="Greiner C."/>
            <person name="Han Y."/>
            <person name="Hu H."/>
            <person name="Hughes D.S.T."/>
            <person name="Huylmans A.-K."/>
            <person name="Kemena C."/>
            <person name="Kremer L.P.M."/>
            <person name="Lee S.L."/>
            <person name="Lopez-Ezquerra A."/>
            <person name="Mallet L."/>
            <person name="Monroy-Kuhn J.M."/>
            <person name="Moser A."/>
            <person name="Murali S.C."/>
            <person name="Muzny D.M."/>
            <person name="Otani S."/>
            <person name="Piulachs M.-D."/>
            <person name="Poelchau M."/>
            <person name="Qu J."/>
            <person name="Schaub F."/>
            <person name="Wada-Katsumata A."/>
            <person name="Worley K.C."/>
            <person name="Xie Q."/>
            <person name="Ylla G."/>
            <person name="Poulsen M."/>
            <person name="Gibbs R.A."/>
            <person name="Schal C."/>
            <person name="Richards S."/>
            <person name="Belles X."/>
            <person name="Korb J."/>
            <person name="Bornberg-Bauer E."/>
        </authorList>
    </citation>
    <scope>NUCLEOTIDE SEQUENCE [LARGE SCALE GENOMIC DNA]</scope>
    <source>
        <tissue evidence="1">Whole body</tissue>
    </source>
</reference>
<dbReference type="PANTHER" id="PTHR21084">
    <property type="entry name" value="DENSE INCISORS"/>
    <property type="match status" value="1"/>
</dbReference>